<dbReference type="RefSeq" id="WP_381528141.1">
    <property type="nucleotide sequence ID" value="NZ_JBHULN010000028.1"/>
</dbReference>
<comment type="caution">
    <text evidence="1">The sequence shown here is derived from an EMBL/GenBank/DDBJ whole genome shotgun (WGS) entry which is preliminary data.</text>
</comment>
<dbReference type="Proteomes" id="UP001597469">
    <property type="component" value="Unassembled WGS sequence"/>
</dbReference>
<evidence type="ECO:0000313" key="2">
    <source>
        <dbReference type="Proteomes" id="UP001597469"/>
    </source>
</evidence>
<dbReference type="InterPro" id="IPR053860">
    <property type="entry name" value="DUF6932"/>
</dbReference>
<dbReference type="EMBL" id="JBHULN010000028">
    <property type="protein sequence ID" value="MFD2574437.1"/>
    <property type="molecule type" value="Genomic_DNA"/>
</dbReference>
<gene>
    <name evidence="1" type="ORF">ACFSUS_27630</name>
</gene>
<sequence>MLTFNEFGLLTPAQGFTVTLNNLYDEFVRPFPASETRENLFREWAKYNQMLRQEIGVEFTQWVNGSFVTKKLNPKDVDVVSFIPSHLSRNFKKRLDYYWSDSWEREGIDAYLVEIFPDDDYRYPDFRVALTKWYQLYTRTKASGTPPDALKGFLIINIS</sequence>
<accession>A0ABW5MBN5</accession>
<name>A0ABW5MBN5_9BACT</name>
<proteinExistence type="predicted"/>
<dbReference type="Pfam" id="PF22014">
    <property type="entry name" value="DUF6932"/>
    <property type="match status" value="1"/>
</dbReference>
<protein>
    <submittedName>
        <fullName evidence="1">DUF6932 family protein</fullName>
    </submittedName>
</protein>
<keyword evidence="2" id="KW-1185">Reference proteome</keyword>
<evidence type="ECO:0000313" key="1">
    <source>
        <dbReference type="EMBL" id="MFD2574437.1"/>
    </source>
</evidence>
<reference evidence="2" key="1">
    <citation type="journal article" date="2019" name="Int. J. Syst. Evol. Microbiol.">
        <title>The Global Catalogue of Microorganisms (GCM) 10K type strain sequencing project: providing services to taxonomists for standard genome sequencing and annotation.</title>
        <authorList>
            <consortium name="The Broad Institute Genomics Platform"/>
            <consortium name="The Broad Institute Genome Sequencing Center for Infectious Disease"/>
            <person name="Wu L."/>
            <person name="Ma J."/>
        </authorList>
    </citation>
    <scope>NUCLEOTIDE SEQUENCE [LARGE SCALE GENOMIC DNA]</scope>
    <source>
        <strain evidence="2">KCTC 42805</strain>
    </source>
</reference>
<organism evidence="1 2">
    <name type="scientific">Spirosoma soli</name>
    <dbReference type="NCBI Taxonomy" id="1770529"/>
    <lineage>
        <taxon>Bacteria</taxon>
        <taxon>Pseudomonadati</taxon>
        <taxon>Bacteroidota</taxon>
        <taxon>Cytophagia</taxon>
        <taxon>Cytophagales</taxon>
        <taxon>Cytophagaceae</taxon>
        <taxon>Spirosoma</taxon>
    </lineage>
</organism>